<gene>
    <name evidence="2" type="ORF">THAOC_11853</name>
</gene>
<dbReference type="EMBL" id="AGNL01013609">
    <property type="protein sequence ID" value="EJK67153.1"/>
    <property type="molecule type" value="Genomic_DNA"/>
</dbReference>
<feature type="compositionally biased region" description="Basic and acidic residues" evidence="1">
    <location>
        <begin position="22"/>
        <end position="34"/>
    </location>
</feature>
<comment type="caution">
    <text evidence="2">The sequence shown here is derived from an EMBL/GenBank/DDBJ whole genome shotgun (WGS) entry which is preliminary data.</text>
</comment>
<reference evidence="2 3" key="1">
    <citation type="journal article" date="2012" name="Genome Biol.">
        <title>Genome and low-iron response of an oceanic diatom adapted to chronic iron limitation.</title>
        <authorList>
            <person name="Lommer M."/>
            <person name="Specht M."/>
            <person name="Roy A.S."/>
            <person name="Kraemer L."/>
            <person name="Andreson R."/>
            <person name="Gutowska M.A."/>
            <person name="Wolf J."/>
            <person name="Bergner S.V."/>
            <person name="Schilhabel M.B."/>
            <person name="Klostermeier U.C."/>
            <person name="Beiko R.G."/>
            <person name="Rosenstiel P."/>
            <person name="Hippler M."/>
            <person name="Laroche J."/>
        </authorList>
    </citation>
    <scope>NUCLEOTIDE SEQUENCE [LARGE SCALE GENOMIC DNA]</scope>
    <source>
        <strain evidence="2 3">CCMP1005</strain>
    </source>
</reference>
<dbReference type="AlphaFoldDB" id="K0SLG1"/>
<sequence length="112" mass="11847">MPTLSDEADDEEALEEEEDGDSHDGSDGESRGSDVTEEEDADVGRAMSVMEEAATLLFDLGLAEEGVSDEGLSLSDGGPSQDEDLMAFQSETATGEDDDESETGEDDRSYIG</sequence>
<protein>
    <submittedName>
        <fullName evidence="2">Uncharacterized protein</fullName>
    </submittedName>
</protein>
<organism evidence="2 3">
    <name type="scientific">Thalassiosira oceanica</name>
    <name type="common">Marine diatom</name>
    <dbReference type="NCBI Taxonomy" id="159749"/>
    <lineage>
        <taxon>Eukaryota</taxon>
        <taxon>Sar</taxon>
        <taxon>Stramenopiles</taxon>
        <taxon>Ochrophyta</taxon>
        <taxon>Bacillariophyta</taxon>
        <taxon>Coscinodiscophyceae</taxon>
        <taxon>Thalassiosirophycidae</taxon>
        <taxon>Thalassiosirales</taxon>
        <taxon>Thalassiosiraceae</taxon>
        <taxon>Thalassiosira</taxon>
    </lineage>
</organism>
<feature type="region of interest" description="Disordered" evidence="1">
    <location>
        <begin position="67"/>
        <end position="112"/>
    </location>
</feature>
<keyword evidence="3" id="KW-1185">Reference proteome</keyword>
<evidence type="ECO:0000256" key="1">
    <source>
        <dbReference type="SAM" id="MobiDB-lite"/>
    </source>
</evidence>
<name>K0SLG1_THAOC</name>
<feature type="compositionally biased region" description="Acidic residues" evidence="1">
    <location>
        <begin position="1"/>
        <end position="21"/>
    </location>
</feature>
<evidence type="ECO:0000313" key="3">
    <source>
        <dbReference type="Proteomes" id="UP000266841"/>
    </source>
</evidence>
<evidence type="ECO:0000313" key="2">
    <source>
        <dbReference type="EMBL" id="EJK67153.1"/>
    </source>
</evidence>
<feature type="non-terminal residue" evidence="2">
    <location>
        <position position="112"/>
    </location>
</feature>
<proteinExistence type="predicted"/>
<dbReference type="Proteomes" id="UP000266841">
    <property type="component" value="Unassembled WGS sequence"/>
</dbReference>
<accession>K0SLG1</accession>
<feature type="compositionally biased region" description="Acidic residues" evidence="1">
    <location>
        <begin position="94"/>
        <end position="105"/>
    </location>
</feature>
<feature type="region of interest" description="Disordered" evidence="1">
    <location>
        <begin position="1"/>
        <end position="48"/>
    </location>
</feature>